<organism evidence="2 3">
    <name type="scientific">Schizopora paradoxa</name>
    <dbReference type="NCBI Taxonomy" id="27342"/>
    <lineage>
        <taxon>Eukaryota</taxon>
        <taxon>Fungi</taxon>
        <taxon>Dikarya</taxon>
        <taxon>Basidiomycota</taxon>
        <taxon>Agaricomycotina</taxon>
        <taxon>Agaricomycetes</taxon>
        <taxon>Hymenochaetales</taxon>
        <taxon>Schizoporaceae</taxon>
        <taxon>Schizopora</taxon>
    </lineage>
</organism>
<feature type="region of interest" description="Disordered" evidence="1">
    <location>
        <begin position="1"/>
        <end position="33"/>
    </location>
</feature>
<dbReference type="Proteomes" id="UP000053477">
    <property type="component" value="Unassembled WGS sequence"/>
</dbReference>
<evidence type="ECO:0000313" key="3">
    <source>
        <dbReference type="Proteomes" id="UP000053477"/>
    </source>
</evidence>
<dbReference type="InParanoid" id="A0A0H2QXA2"/>
<keyword evidence="3" id="KW-1185">Reference proteome</keyword>
<name>A0A0H2QXA2_9AGAM</name>
<protein>
    <submittedName>
        <fullName evidence="2">Uncharacterized protein</fullName>
    </submittedName>
</protein>
<reference evidence="2 3" key="1">
    <citation type="submission" date="2015-04" db="EMBL/GenBank/DDBJ databases">
        <title>Complete genome sequence of Schizopora paradoxa KUC8140, a cosmopolitan wood degrader in East Asia.</title>
        <authorList>
            <consortium name="DOE Joint Genome Institute"/>
            <person name="Min B."/>
            <person name="Park H."/>
            <person name="Jang Y."/>
            <person name="Kim J.-J."/>
            <person name="Kim K.H."/>
            <person name="Pangilinan J."/>
            <person name="Lipzen A."/>
            <person name="Riley R."/>
            <person name="Grigoriev I.V."/>
            <person name="Spatafora J.W."/>
            <person name="Choi I.-G."/>
        </authorList>
    </citation>
    <scope>NUCLEOTIDE SEQUENCE [LARGE SCALE GENOMIC DNA]</scope>
    <source>
        <strain evidence="2 3">KUC8140</strain>
    </source>
</reference>
<gene>
    <name evidence="2" type="ORF">SCHPADRAFT_911749</name>
</gene>
<dbReference type="EMBL" id="KQ086635">
    <property type="protein sequence ID" value="KLO04235.1"/>
    <property type="molecule type" value="Genomic_DNA"/>
</dbReference>
<evidence type="ECO:0000313" key="2">
    <source>
        <dbReference type="EMBL" id="KLO04235.1"/>
    </source>
</evidence>
<evidence type="ECO:0000256" key="1">
    <source>
        <dbReference type="SAM" id="MobiDB-lite"/>
    </source>
</evidence>
<accession>A0A0H2QXA2</accession>
<feature type="non-terminal residue" evidence="2">
    <location>
        <position position="1"/>
    </location>
</feature>
<feature type="compositionally biased region" description="Basic and acidic residues" evidence="1">
    <location>
        <begin position="1"/>
        <end position="18"/>
    </location>
</feature>
<sequence>PAALEQRAHMHLPPERAESPLTLSRENTRRGETASRFGLASIASILGPTIRWLHRESAVC</sequence>
<proteinExistence type="predicted"/>
<dbReference type="AlphaFoldDB" id="A0A0H2QXA2"/>